<evidence type="ECO:0000313" key="3">
    <source>
        <dbReference type="Proteomes" id="UP001501591"/>
    </source>
</evidence>
<dbReference type="SUPFAM" id="SSF54060">
    <property type="entry name" value="His-Me finger endonucleases"/>
    <property type="match status" value="1"/>
</dbReference>
<organism evidence="2 3">
    <name type="scientific">Microbacterium soli</name>
    <dbReference type="NCBI Taxonomy" id="446075"/>
    <lineage>
        <taxon>Bacteria</taxon>
        <taxon>Bacillati</taxon>
        <taxon>Actinomycetota</taxon>
        <taxon>Actinomycetes</taxon>
        <taxon>Micrococcales</taxon>
        <taxon>Microbacteriaceae</taxon>
        <taxon>Microbacterium</taxon>
    </lineage>
</organism>
<gene>
    <name evidence="2" type="ORF">GCM10022383_27280</name>
</gene>
<dbReference type="Pfam" id="PF13392">
    <property type="entry name" value="HNH_3"/>
    <property type="match status" value="1"/>
</dbReference>
<accession>A0ABP7NIQ6</accession>
<evidence type="ECO:0000313" key="2">
    <source>
        <dbReference type="EMBL" id="GAA3948055.1"/>
    </source>
</evidence>
<dbReference type="EMBL" id="BAABCP010000002">
    <property type="protein sequence ID" value="GAA3948055.1"/>
    <property type="molecule type" value="Genomic_DNA"/>
</dbReference>
<proteinExistence type="predicted"/>
<keyword evidence="3" id="KW-1185">Reference proteome</keyword>
<dbReference type="InterPro" id="IPR044925">
    <property type="entry name" value="His-Me_finger_sf"/>
</dbReference>
<dbReference type="InterPro" id="IPR003615">
    <property type="entry name" value="HNH_nuc"/>
</dbReference>
<sequence>MCRSHRAQSDRGAELSPIRRFVFGTARERFEARIVRGPGCWEWSGTISSTGYGQVKIDGRHVAVHRLSYELHVGPIPDGLVIDHLCSNRKCANPAHLEAVTQAENVRRARA</sequence>
<reference evidence="3" key="1">
    <citation type="journal article" date="2019" name="Int. J. Syst. Evol. Microbiol.">
        <title>The Global Catalogue of Microorganisms (GCM) 10K type strain sequencing project: providing services to taxonomists for standard genome sequencing and annotation.</title>
        <authorList>
            <consortium name="The Broad Institute Genomics Platform"/>
            <consortium name="The Broad Institute Genome Sequencing Center for Infectious Disease"/>
            <person name="Wu L."/>
            <person name="Ma J."/>
        </authorList>
    </citation>
    <scope>NUCLEOTIDE SEQUENCE [LARGE SCALE GENOMIC DNA]</scope>
    <source>
        <strain evidence="3">JCM 17024</strain>
    </source>
</reference>
<dbReference type="Gene3D" id="3.90.75.20">
    <property type="match status" value="1"/>
</dbReference>
<comment type="caution">
    <text evidence="2">The sequence shown here is derived from an EMBL/GenBank/DDBJ whole genome shotgun (WGS) entry which is preliminary data.</text>
</comment>
<feature type="domain" description="HNH nuclease" evidence="1">
    <location>
        <begin position="63"/>
        <end position="107"/>
    </location>
</feature>
<dbReference type="Proteomes" id="UP001501591">
    <property type="component" value="Unassembled WGS sequence"/>
</dbReference>
<name>A0ABP7NIQ6_9MICO</name>
<protein>
    <recommendedName>
        <fullName evidence="1">HNH nuclease domain-containing protein</fullName>
    </recommendedName>
</protein>
<evidence type="ECO:0000259" key="1">
    <source>
        <dbReference type="Pfam" id="PF13392"/>
    </source>
</evidence>